<sequence length="111" mass="13215">MDKKQALIRQCRYYSGQEESPFNDATMDWFWDMERVYVSSQGQFMGERDYYKQINGKPYPGIPFDLLMVMFTSWGKTAYSIKDSINNFYKLMDEYLFIANDHCPEDKIPGQ</sequence>
<reference evidence="1 2" key="1">
    <citation type="submission" date="2013-08" db="EMBL/GenBank/DDBJ databases">
        <authorList>
            <person name="Weinstock G."/>
            <person name="Sodergren E."/>
            <person name="Wylie T."/>
            <person name="Fulton L."/>
            <person name="Fulton R."/>
            <person name="Fronick C."/>
            <person name="O'Laughlin M."/>
            <person name="Godfrey J."/>
            <person name="Miner T."/>
            <person name="Herter B."/>
            <person name="Appelbaum E."/>
            <person name="Cordes M."/>
            <person name="Lek S."/>
            <person name="Wollam A."/>
            <person name="Pepin K.H."/>
            <person name="Palsikar V.B."/>
            <person name="Mitreva M."/>
            <person name="Wilson R.K."/>
        </authorList>
    </citation>
    <scope>NUCLEOTIDE SEQUENCE [LARGE SCALE GENOMIC DNA]</scope>
    <source>
        <strain evidence="1 2">F0041</strain>
    </source>
</reference>
<evidence type="ECO:0000313" key="2">
    <source>
        <dbReference type="Proteomes" id="UP000016496"/>
    </source>
</evidence>
<accession>U2C3S9</accession>
<protein>
    <submittedName>
        <fullName evidence="1">Uncharacterized protein</fullName>
    </submittedName>
</protein>
<comment type="caution">
    <text evidence="1">The sequence shown here is derived from an EMBL/GenBank/DDBJ whole genome shotgun (WGS) entry which is preliminary data.</text>
</comment>
<dbReference type="PATRIC" id="fig|1321819.3.peg.1853"/>
<evidence type="ECO:0000313" key="1">
    <source>
        <dbReference type="EMBL" id="ERI85124.1"/>
    </source>
</evidence>
<dbReference type="Proteomes" id="UP000016496">
    <property type="component" value="Unassembled WGS sequence"/>
</dbReference>
<gene>
    <name evidence="1" type="ORF">HMPREF1981_02011</name>
</gene>
<dbReference type="RefSeq" id="WP_021645509.1">
    <property type="nucleotide sequence ID" value="NZ_KE993110.1"/>
</dbReference>
<dbReference type="HOGENOM" id="CLU_2153296_0_0_10"/>
<proteinExistence type="predicted"/>
<dbReference type="EMBL" id="AWSV01000108">
    <property type="protein sequence ID" value="ERI85124.1"/>
    <property type="molecule type" value="Genomic_DNA"/>
</dbReference>
<dbReference type="OrthoDB" id="9798107at2"/>
<name>U2C3S9_9BACE</name>
<dbReference type="AlphaFoldDB" id="U2C3S9"/>
<organism evidence="1 2">
    <name type="scientific">Bacteroides pyogenes F0041</name>
    <dbReference type="NCBI Taxonomy" id="1321819"/>
    <lineage>
        <taxon>Bacteria</taxon>
        <taxon>Pseudomonadati</taxon>
        <taxon>Bacteroidota</taxon>
        <taxon>Bacteroidia</taxon>
        <taxon>Bacteroidales</taxon>
        <taxon>Bacteroidaceae</taxon>
        <taxon>Bacteroides</taxon>
    </lineage>
</organism>